<evidence type="ECO:0000259" key="3">
    <source>
        <dbReference type="Pfam" id="PF13946"/>
    </source>
</evidence>
<evidence type="ECO:0000259" key="2">
    <source>
        <dbReference type="Pfam" id="PF06791"/>
    </source>
</evidence>
<sequence>MTDIASLGLEINTSQVTQANAELDKFTDAAKRVDEAVNKVKPSVDGASTAIDQLGETSERTGQRVRVSNGQMNDTAEIMRRAAEQARLLEQANDAYLKSLQREIDVFGLSREELARYTAAERGLAQATQDRAAVLGASIDAMHREEQAARELAAAEDRATAAADSFIKKLQEQVATQNLTTKELLAHRAAQLGVADAAAPLIAQVKDAGHHMDDFSLSTVGARRELLVLAHELSQGNFQKFGGSMMVLGEQTGAAGLLFSAAGVAIAGVVGVLGLVGYAAVKGALDQKHMNDALIMTGNYAGVTADQLNDLAHAAAAAGGSIGEAKKVATELAASGKFSGEQIGYITEATVAWEHATGKSTDSIIKDFEKLAVQGYGNSARATEMVSKRALELNDQYHFLTEAVYEQIRALEKEGDARAASSLALKTMSDVTKERAESITENLGTIARYWNAVKHEVGGVIDYLGDLGKKTTPAMEVARLTKEIAQIDNGQYAAINGGDRSSYDQRTLAAIRAADVRALTKAQAELNAVNEKAAADRDKAIVQSDGAHAASRILQDNQKLEAKNLSELDIKLRQYGEDLAKVAAANPDSPLLGQDAVNEHTAALIKAHSKPEKGQDDRAKVLQDRLQNEQAALDAEKRIYDSRDKMLAVYHEKFGLSDDAFYAGRAAARADYLAAEAITYAKETALVQASLAAAKNPAEVAAAKSKYDQLTAAHQKFVDDMRTVGGEDSINAAANVEKSYQDAIKGVQALGIAEGKRVDDAIDKQKLHNAEIGKSKDQIELAKQAAIDLETVQLASDADYLRDAMNKMDLDEKSLAIYTMRLSYLDDEVAKRRQLSQMLADAAVLQANADAAKKAAHEWDDTAKHVSSTLADAIANGGGNAWKKLKAQIIQLGLEVPIQFAANGIASLLNPGAPQAAGAGNGLLSAAGNASSIYNTVTGKSLGGLTGTLGSGIAAIGNGIGSSSLSAFGAGFANVGGEAMSAAETFSAAGMTAEASAASLGSAISTALPYVGAAIVAYKVLDKLFSDGPESDTRLTFNSNNSAGNISINERGNEGKNDSYIAGASTTSSFGTFGVSSTFWAPAESETVQNFVKTVGMADDALAKYLTTSEKSNVTSYLTGKTDTAHVGAEGQIGSAEAGAALSKVFNDRIMNILEGIEPGLSKLEDGFSGTSAELATEVQNLLAYRAALRDSGEAVFGAQVTLQQIAALKAPSESTAAALTRITNEFNATNQVAQILGKDMSTAFGAAGLASEAARAQIILLSGGLDAFTSQASSFAQNYLSDAERLAPIAKQLDEQLAALGLTTIPQTKDQFKQLVMGLDLSSESGQKLYAGLMGLQDAFAQVHASEKSAADIASERADLQNKLDELTMTQAQLAEKARNAIDAHNLALYDQVVAAQAAKDAAEAAAEATKAAADAAKDAAQALLDTAGQAYSDLQTVVGREKDKLNAIYQTAADGLQSSIDGVTASVSKLQSLSQTLHSTLDAMSVPGQEKADRQAAQAQLEAALAIAKAGGPLPDADSIKNALATVGKDASGQFGSYLDYQRDLYRTKNTVGALAGYTDTQLSTDQLTLKTLQDQKTLLDKNHAADLAKLDQMLDQGKAQLDALNGVSTALMSIPQALAALASSITAAMNNSIAAAGSITQNAYQQYLGRPASTSEVDYWKGQAGNGVDVKDAIAESNEAKIQELYKTLLGRTGEAAGVDSWEASLAAGATWDQIKQGFLDSDEYKKLHPFAVGTNSVPQDMPAYIHKDERIIPAADNRELMARLRTPGAGNAELIAEVRALRAEMRELKAAAASTAENTGDVAKVIKRVAGRGDFIAVKEFA</sequence>
<dbReference type="Gene3D" id="1.10.3130.20">
    <property type="entry name" value="Phycobilisome linker domain"/>
    <property type="match status" value="1"/>
</dbReference>
<evidence type="ECO:0000313" key="5">
    <source>
        <dbReference type="Proteomes" id="UP000297729"/>
    </source>
</evidence>
<protein>
    <submittedName>
        <fullName evidence="4">DUF4214 domain-containing protein</fullName>
    </submittedName>
</protein>
<dbReference type="RefSeq" id="WP_135204258.1">
    <property type="nucleotide sequence ID" value="NZ_SPVG01000245.1"/>
</dbReference>
<feature type="coiled-coil region" evidence="1">
    <location>
        <begin position="1775"/>
        <end position="1802"/>
    </location>
</feature>
<accession>A0A4Y9S3K0</accession>
<dbReference type="OrthoDB" id="8695541at2"/>
<comment type="caution">
    <text evidence="4">The sequence shown here is derived from an EMBL/GenBank/DDBJ whole genome shotgun (WGS) entry which is preliminary data.</text>
</comment>
<feature type="domain" description="Bacteriophage tail tape measure N-terminal" evidence="2">
    <location>
        <begin position="205"/>
        <end position="409"/>
    </location>
</feature>
<feature type="coiled-coil region" evidence="1">
    <location>
        <begin position="1351"/>
        <end position="1421"/>
    </location>
</feature>
<organism evidence="4 5">
    <name type="scientific">Duganella callida</name>
    <dbReference type="NCBI Taxonomy" id="2561932"/>
    <lineage>
        <taxon>Bacteria</taxon>
        <taxon>Pseudomonadati</taxon>
        <taxon>Pseudomonadota</taxon>
        <taxon>Betaproteobacteria</taxon>
        <taxon>Burkholderiales</taxon>
        <taxon>Oxalobacteraceae</taxon>
        <taxon>Telluria group</taxon>
        <taxon>Duganella</taxon>
    </lineage>
</organism>
<dbReference type="Pfam" id="PF06791">
    <property type="entry name" value="TMP_2"/>
    <property type="match status" value="1"/>
</dbReference>
<proteinExistence type="predicted"/>
<evidence type="ECO:0000256" key="1">
    <source>
        <dbReference type="SAM" id="Coils"/>
    </source>
</evidence>
<dbReference type="Pfam" id="PF13946">
    <property type="entry name" value="DUF4214"/>
    <property type="match status" value="1"/>
</dbReference>
<keyword evidence="5" id="KW-1185">Reference proteome</keyword>
<name>A0A4Y9S3K0_9BURK</name>
<dbReference type="InterPro" id="IPR025282">
    <property type="entry name" value="DUF4214"/>
</dbReference>
<dbReference type="Proteomes" id="UP000297729">
    <property type="component" value="Unassembled WGS sequence"/>
</dbReference>
<dbReference type="InterPro" id="IPR038255">
    <property type="entry name" value="PBS_linker_sf"/>
</dbReference>
<keyword evidence="1" id="KW-0175">Coiled coil</keyword>
<gene>
    <name evidence="4" type="ORF">E4L98_25090</name>
</gene>
<reference evidence="4 5" key="1">
    <citation type="submission" date="2019-03" db="EMBL/GenBank/DDBJ databases">
        <title>Draft Genome Sequence of Duganella callidus sp. nov., a Novel Duganella Species Isolated from Cultivated Soil.</title>
        <authorList>
            <person name="Raths R."/>
            <person name="Peta V."/>
            <person name="Bucking H."/>
        </authorList>
    </citation>
    <scope>NUCLEOTIDE SEQUENCE [LARGE SCALE GENOMIC DNA]</scope>
    <source>
        <strain evidence="4 5">DN04</strain>
    </source>
</reference>
<dbReference type="InterPro" id="IPR009628">
    <property type="entry name" value="Phage_tape_measure_N"/>
</dbReference>
<evidence type="ECO:0000313" key="4">
    <source>
        <dbReference type="EMBL" id="TFW15972.1"/>
    </source>
</evidence>
<feature type="domain" description="DUF4214" evidence="3">
    <location>
        <begin position="1680"/>
        <end position="1731"/>
    </location>
</feature>
<dbReference type="EMBL" id="SPVG01000245">
    <property type="protein sequence ID" value="TFW15972.1"/>
    <property type="molecule type" value="Genomic_DNA"/>
</dbReference>